<dbReference type="SUPFAM" id="SSF51338">
    <property type="entry name" value="Composite domain of metallo-dependent hydrolases"/>
    <property type="match status" value="1"/>
</dbReference>
<dbReference type="RefSeq" id="WP_264715405.1">
    <property type="nucleotide sequence ID" value="NZ_JAPDNT010000021.1"/>
</dbReference>
<dbReference type="CDD" id="cd01296">
    <property type="entry name" value="Imidazolone-5PH"/>
    <property type="match status" value="1"/>
</dbReference>
<sequence>MPDSTSKAGGGPAGRDRLWRNARLATLAPDADGLGIVERGAVLASGGRIVYAGPESDMPAAARAETIDCEGRWITPGLIDCHTHLVYAGDRAQEFEARLRGASYEEIARAGGGIASSVRALRAADEDTLVRQSLPRLDALIAEGVTTIEIKSGYGLDLASERMSLRAARRLGRERPVSVRTTLLGAHALPPEAKGDKQGFIDGLVRDMLPAIAAEGLADAVDGFCEGIAFSPEQIAAVFAAAGRLGLPVKLHADQLSNLHGAALAARFGALSADHLEYTDAAGAAAMAQAGTVAVMLPGAFYFIRETQRPPIDAFRRAGVRMAVATDSNPGTSPLTSLLLAMNMAATLFRMTVDECIAGATREAARALGLLGETGTLEAGKWADLAVWNIERPAELVYRMGFNPLVTRIWRGQ</sequence>
<feature type="domain" description="Amidohydrolase-related" evidence="8">
    <location>
        <begin position="228"/>
        <end position="390"/>
    </location>
</feature>
<reference evidence="9" key="2">
    <citation type="submission" date="2022-10" db="EMBL/GenBank/DDBJ databases">
        <authorList>
            <person name="Trinh H.N."/>
        </authorList>
    </citation>
    <scope>NUCLEOTIDE SEQUENCE</scope>
    <source>
        <strain evidence="9">RN2-1</strain>
    </source>
</reference>
<dbReference type="GO" id="GO:0050480">
    <property type="term" value="F:imidazolonepropionase activity"/>
    <property type="evidence" value="ECO:0007669"/>
    <property type="project" value="UniProtKB-UniRule"/>
</dbReference>
<feature type="binding site" evidence="7">
    <location>
        <position position="327"/>
    </location>
    <ligand>
        <name>Fe(3+)</name>
        <dbReference type="ChEBI" id="CHEBI:29034"/>
    </ligand>
</feature>
<dbReference type="GO" id="GO:0019556">
    <property type="term" value="P:L-histidine catabolic process to glutamate and formamide"/>
    <property type="evidence" value="ECO:0007669"/>
    <property type="project" value="UniProtKB-UniRule"/>
</dbReference>
<feature type="binding site" evidence="7">
    <location>
        <position position="187"/>
    </location>
    <ligand>
        <name>4-imidazolone-5-propanoate</name>
        <dbReference type="ChEBI" id="CHEBI:77893"/>
    </ligand>
</feature>
<dbReference type="GO" id="GO:0005737">
    <property type="term" value="C:cytoplasm"/>
    <property type="evidence" value="ECO:0007669"/>
    <property type="project" value="UniProtKB-SubCell"/>
</dbReference>
<dbReference type="HAMAP" id="MF_00372">
    <property type="entry name" value="HutI"/>
    <property type="match status" value="1"/>
</dbReference>
<dbReference type="Gene3D" id="2.30.40.10">
    <property type="entry name" value="Urease, subunit C, domain 1"/>
    <property type="match status" value="1"/>
</dbReference>
<dbReference type="GO" id="GO:0005506">
    <property type="term" value="F:iron ion binding"/>
    <property type="evidence" value="ECO:0007669"/>
    <property type="project" value="UniProtKB-UniRule"/>
</dbReference>
<keyword evidence="6 7" id="KW-0408">Iron</keyword>
<keyword evidence="5 7" id="KW-0862">Zinc</keyword>
<evidence type="ECO:0000256" key="6">
    <source>
        <dbReference type="ARBA" id="ARBA00023004"/>
    </source>
</evidence>
<dbReference type="AlphaFoldDB" id="A0AA41YPN4"/>
<evidence type="ECO:0000256" key="2">
    <source>
        <dbReference type="ARBA" id="ARBA00022723"/>
    </source>
</evidence>
<keyword evidence="7" id="KW-0963">Cytoplasm</keyword>
<feature type="binding site" evidence="7">
    <location>
        <position position="84"/>
    </location>
    <ligand>
        <name>Fe(3+)</name>
        <dbReference type="ChEBI" id="CHEBI:29034"/>
    </ligand>
</feature>
<feature type="binding site" evidence="7">
    <location>
        <position position="154"/>
    </location>
    <ligand>
        <name>N-formimidoyl-L-glutamate</name>
        <dbReference type="ChEBI" id="CHEBI:58928"/>
    </ligand>
</feature>
<feature type="binding site" evidence="7">
    <location>
        <position position="91"/>
    </location>
    <ligand>
        <name>4-imidazolone-5-propanoate</name>
        <dbReference type="ChEBI" id="CHEBI:77893"/>
    </ligand>
</feature>
<dbReference type="InterPro" id="IPR032466">
    <property type="entry name" value="Metal_Hydrolase"/>
</dbReference>
<comment type="pathway">
    <text evidence="7">Amino-acid degradation; L-histidine degradation into L-glutamate; N-formimidoyl-L-glutamate from L-histidine: step 3/3.</text>
</comment>
<keyword evidence="3 7" id="KW-0378">Hydrolase</keyword>
<evidence type="ECO:0000313" key="9">
    <source>
        <dbReference type="EMBL" id="MCW3476595.1"/>
    </source>
</evidence>
<dbReference type="PANTHER" id="PTHR42752">
    <property type="entry name" value="IMIDAZOLONEPROPIONASE"/>
    <property type="match status" value="1"/>
</dbReference>
<comment type="similarity">
    <text evidence="7">Belongs to the metallo-dependent hydrolases superfamily. HutI family.</text>
</comment>
<feature type="binding site" evidence="7">
    <location>
        <position position="82"/>
    </location>
    <ligand>
        <name>Zn(2+)</name>
        <dbReference type="ChEBI" id="CHEBI:29105"/>
    </ligand>
</feature>
<comment type="caution">
    <text evidence="9">The sequence shown here is derived from an EMBL/GenBank/DDBJ whole genome shotgun (WGS) entry which is preliminary data.</text>
</comment>
<dbReference type="NCBIfam" id="TIGR01224">
    <property type="entry name" value="hutI"/>
    <property type="match status" value="1"/>
</dbReference>
<evidence type="ECO:0000256" key="4">
    <source>
        <dbReference type="ARBA" id="ARBA00022808"/>
    </source>
</evidence>
<comment type="function">
    <text evidence="7">Catalyzes the hydrolytic cleavage of the carbon-nitrogen bond in imidazolone-5-propanoate to yield N-formimidoyl-L-glutamate. It is the third step in the universal histidine degradation pathway.</text>
</comment>
<evidence type="ECO:0000256" key="3">
    <source>
        <dbReference type="ARBA" id="ARBA00022801"/>
    </source>
</evidence>
<dbReference type="EC" id="3.5.2.7" evidence="1 7"/>
<feature type="binding site" evidence="7">
    <location>
        <position position="252"/>
    </location>
    <ligand>
        <name>Fe(3+)</name>
        <dbReference type="ChEBI" id="CHEBI:29034"/>
    </ligand>
</feature>
<evidence type="ECO:0000256" key="5">
    <source>
        <dbReference type="ARBA" id="ARBA00022833"/>
    </source>
</evidence>
<dbReference type="SUPFAM" id="SSF51556">
    <property type="entry name" value="Metallo-dependent hydrolases"/>
    <property type="match status" value="1"/>
</dbReference>
<dbReference type="Gene3D" id="3.20.20.140">
    <property type="entry name" value="Metal-dependent hydrolases"/>
    <property type="match status" value="1"/>
</dbReference>
<dbReference type="FunFam" id="3.20.20.140:FF:000007">
    <property type="entry name" value="Imidazolonepropionase"/>
    <property type="match status" value="1"/>
</dbReference>
<keyword evidence="10" id="KW-1185">Reference proteome</keyword>
<feature type="binding site" evidence="7">
    <location>
        <position position="84"/>
    </location>
    <ligand>
        <name>Zn(2+)</name>
        <dbReference type="ChEBI" id="CHEBI:29105"/>
    </ligand>
</feature>
<feature type="binding site" evidence="7">
    <location>
        <position position="327"/>
    </location>
    <ligand>
        <name>Zn(2+)</name>
        <dbReference type="ChEBI" id="CHEBI:29105"/>
    </ligand>
</feature>
<dbReference type="InterPro" id="IPR005920">
    <property type="entry name" value="HutI"/>
</dbReference>
<feature type="binding site" evidence="7">
    <location>
        <position position="255"/>
    </location>
    <ligand>
        <name>4-imidazolone-5-propanoate</name>
        <dbReference type="ChEBI" id="CHEBI:77893"/>
    </ligand>
</feature>
<accession>A0AA41YPN4</accession>
<comment type="catalytic activity">
    <reaction evidence="7">
        <text>4-imidazolone-5-propanoate + H2O = N-formimidoyl-L-glutamate</text>
        <dbReference type="Rhea" id="RHEA:23660"/>
        <dbReference type="ChEBI" id="CHEBI:15377"/>
        <dbReference type="ChEBI" id="CHEBI:58928"/>
        <dbReference type="ChEBI" id="CHEBI:77893"/>
        <dbReference type="EC" id="3.5.2.7"/>
    </reaction>
</comment>
<dbReference type="PANTHER" id="PTHR42752:SF1">
    <property type="entry name" value="IMIDAZOLONEPROPIONASE-RELATED"/>
    <property type="match status" value="1"/>
</dbReference>
<name>A0AA41YPN4_9PROT</name>
<feature type="binding site" evidence="7">
    <location>
        <position position="331"/>
    </location>
    <ligand>
        <name>N-formimidoyl-L-glutamate</name>
        <dbReference type="ChEBI" id="CHEBI:58928"/>
    </ligand>
</feature>
<dbReference type="InterPro" id="IPR011059">
    <property type="entry name" value="Metal-dep_hydrolase_composite"/>
</dbReference>
<dbReference type="InterPro" id="IPR006680">
    <property type="entry name" value="Amidohydro-rel"/>
</dbReference>
<organism evidence="9 10">
    <name type="scientific">Limobrevibacterium gyesilva</name>
    <dbReference type="NCBI Taxonomy" id="2991712"/>
    <lineage>
        <taxon>Bacteria</taxon>
        <taxon>Pseudomonadati</taxon>
        <taxon>Pseudomonadota</taxon>
        <taxon>Alphaproteobacteria</taxon>
        <taxon>Acetobacterales</taxon>
        <taxon>Acetobacteraceae</taxon>
        <taxon>Limobrevibacterium</taxon>
    </lineage>
</organism>
<dbReference type="GO" id="GO:0008270">
    <property type="term" value="F:zinc ion binding"/>
    <property type="evidence" value="ECO:0007669"/>
    <property type="project" value="UniProtKB-UniRule"/>
</dbReference>
<feature type="binding site" evidence="7">
    <location>
        <position position="154"/>
    </location>
    <ligand>
        <name>4-imidazolone-5-propanoate</name>
        <dbReference type="ChEBI" id="CHEBI:77893"/>
    </ligand>
</feature>
<dbReference type="Pfam" id="PF01979">
    <property type="entry name" value="Amidohydro_1"/>
    <property type="match status" value="1"/>
</dbReference>
<proteinExistence type="inferred from homology"/>
<comment type="subcellular location">
    <subcellularLocation>
        <location evidence="7">Cytoplasm</location>
    </subcellularLocation>
</comment>
<keyword evidence="4 7" id="KW-0369">Histidine metabolism</keyword>
<dbReference type="Proteomes" id="UP001165679">
    <property type="component" value="Unassembled WGS sequence"/>
</dbReference>
<reference evidence="9" key="1">
    <citation type="submission" date="2022-09" db="EMBL/GenBank/DDBJ databases">
        <title>Rhodovastum sp. nov. RN2-1 isolated from soil in Seongnam, South Korea.</title>
        <authorList>
            <person name="Le N.T."/>
        </authorList>
    </citation>
    <scope>NUCLEOTIDE SEQUENCE</scope>
    <source>
        <strain evidence="9">RN2-1</strain>
    </source>
</reference>
<evidence type="ECO:0000256" key="7">
    <source>
        <dbReference type="HAMAP-Rule" id="MF_00372"/>
    </source>
</evidence>
<evidence type="ECO:0000259" key="8">
    <source>
        <dbReference type="Pfam" id="PF01979"/>
    </source>
</evidence>
<feature type="binding site" evidence="7">
    <location>
        <position position="329"/>
    </location>
    <ligand>
        <name>N-formimidoyl-L-glutamate</name>
        <dbReference type="ChEBI" id="CHEBI:58928"/>
    </ligand>
</feature>
<feature type="binding site" evidence="7">
    <location>
        <position position="332"/>
    </location>
    <ligand>
        <name>4-imidazolone-5-propanoate</name>
        <dbReference type="ChEBI" id="CHEBI:77893"/>
    </ligand>
</feature>
<feature type="binding site" evidence="7">
    <location>
        <position position="82"/>
    </location>
    <ligand>
        <name>Fe(3+)</name>
        <dbReference type="ChEBI" id="CHEBI:29034"/>
    </ligand>
</feature>
<evidence type="ECO:0000256" key="1">
    <source>
        <dbReference type="ARBA" id="ARBA00012864"/>
    </source>
</evidence>
<evidence type="ECO:0000313" key="10">
    <source>
        <dbReference type="Proteomes" id="UP001165679"/>
    </source>
</evidence>
<protein>
    <recommendedName>
        <fullName evidence="1 7">Imidazolonepropionase</fullName>
        <ecNumber evidence="1 7">3.5.2.7</ecNumber>
    </recommendedName>
    <alternativeName>
        <fullName evidence="7">Imidazolone-5-propionate hydrolase</fullName>
    </alternativeName>
</protein>
<keyword evidence="2 7" id="KW-0479">Metal-binding</keyword>
<gene>
    <name evidence="7 9" type="primary">hutI</name>
    <name evidence="9" type="ORF">OL599_18685</name>
</gene>
<dbReference type="EMBL" id="JAPDNT010000021">
    <property type="protein sequence ID" value="MCW3476595.1"/>
    <property type="molecule type" value="Genomic_DNA"/>
</dbReference>
<comment type="cofactor">
    <cofactor evidence="7">
        <name>Zn(2+)</name>
        <dbReference type="ChEBI" id="CHEBI:29105"/>
    </cofactor>
    <cofactor evidence="7">
        <name>Fe(3+)</name>
        <dbReference type="ChEBI" id="CHEBI:29034"/>
    </cofactor>
    <text evidence="7">Binds 1 zinc or iron ion per subunit.</text>
</comment>
<feature type="binding site" evidence="7">
    <location>
        <position position="252"/>
    </location>
    <ligand>
        <name>Zn(2+)</name>
        <dbReference type="ChEBI" id="CHEBI:29105"/>
    </ligand>
</feature>